<keyword evidence="2" id="KW-1185">Reference proteome</keyword>
<dbReference type="HOGENOM" id="CLU_1987496_0_0_2"/>
<proteinExistence type="predicted"/>
<evidence type="ECO:0000313" key="1">
    <source>
        <dbReference type="EMBL" id="ADB58565.1"/>
    </source>
</evidence>
<dbReference type="AlphaFoldDB" id="D2REM1"/>
<accession>D2REM1</accession>
<name>D2REM1_ARCPA</name>
<dbReference type="GeneID" id="8740209"/>
<protein>
    <submittedName>
        <fullName evidence="1">Uncharacterized protein</fullName>
    </submittedName>
</protein>
<reference evidence="1 2" key="1">
    <citation type="journal article" date="2010" name="Stand. Genomic Sci.">
        <title>Complete genome sequence of Archaeoglobus profundus type strain (AV18).</title>
        <authorList>
            <person name="von Jan M."/>
            <person name="Lapidus A."/>
            <person name="Del Rio T.G."/>
            <person name="Copeland A."/>
            <person name="Tice H."/>
            <person name="Cheng J.F."/>
            <person name="Lucas S."/>
            <person name="Chen F."/>
            <person name="Nolan M."/>
            <person name="Goodwin L."/>
            <person name="Han C."/>
            <person name="Pitluck S."/>
            <person name="Liolios K."/>
            <person name="Ivanova N."/>
            <person name="Mavromatis K."/>
            <person name="Ovchinnikova G."/>
            <person name="Chertkov O."/>
            <person name="Pati A."/>
            <person name="Chen A."/>
            <person name="Palaniappan K."/>
            <person name="Land M."/>
            <person name="Hauser L."/>
            <person name="Chang Y.J."/>
            <person name="Jeffries C.D."/>
            <person name="Saunders E."/>
            <person name="Brettin T."/>
            <person name="Detter J.C."/>
            <person name="Chain P."/>
            <person name="Eichinger K."/>
            <person name="Huber H."/>
            <person name="Spring S."/>
            <person name="Rohde M."/>
            <person name="Goker M."/>
            <person name="Wirth R."/>
            <person name="Woyke T."/>
            <person name="Bristow J."/>
            <person name="Eisen J.A."/>
            <person name="Markowitz V."/>
            <person name="Hugenholtz P."/>
            <person name="Kyrpides N.C."/>
            <person name="Klenk H.P."/>
        </authorList>
    </citation>
    <scope>NUCLEOTIDE SEQUENCE [LARGE SCALE GENOMIC DNA]</scope>
    <source>
        <strain evidence="2">DSM 5631 / JCM 9629 / NBRC 100127 / Av18</strain>
    </source>
</reference>
<dbReference type="KEGG" id="apo:Arcpr_1519"/>
<dbReference type="Proteomes" id="UP000001901">
    <property type="component" value="Chromosome"/>
</dbReference>
<dbReference type="PaxDb" id="572546-Arcpr_1519"/>
<dbReference type="STRING" id="572546.Arcpr_1519"/>
<organism evidence="1 2">
    <name type="scientific">Archaeoglobus profundus (strain DSM 5631 / JCM 9629 / NBRC 100127 / Av18)</name>
    <dbReference type="NCBI Taxonomy" id="572546"/>
    <lineage>
        <taxon>Archaea</taxon>
        <taxon>Methanobacteriati</taxon>
        <taxon>Methanobacteriota</taxon>
        <taxon>Archaeoglobi</taxon>
        <taxon>Archaeoglobales</taxon>
        <taxon>Archaeoglobaceae</taxon>
        <taxon>Archaeoglobus</taxon>
    </lineage>
</organism>
<dbReference type="RefSeq" id="WP_012940901.1">
    <property type="nucleotide sequence ID" value="NC_013741.1"/>
</dbReference>
<gene>
    <name evidence="1" type="ordered locus">Arcpr_1519</name>
</gene>
<dbReference type="EMBL" id="CP001857">
    <property type="protein sequence ID" value="ADB58565.1"/>
    <property type="molecule type" value="Genomic_DNA"/>
</dbReference>
<sequence length="125" mass="15090">MKVIVPEVVVEALVNTFELPIEEVVEFVRKLVKDYGESIWELDIQLKEWDYRGNFKFVVRGPKHLEEDPKKLIRFVEMRFQMFLGELHRRLEEYNKLKPFLEFYSRNGWNSNREILEKVGIDVIS</sequence>
<evidence type="ECO:0000313" key="2">
    <source>
        <dbReference type="Proteomes" id="UP000001901"/>
    </source>
</evidence>